<evidence type="ECO:0000313" key="8">
    <source>
        <dbReference type="EMBL" id="KAA8907132.1"/>
    </source>
</evidence>
<dbReference type="EMBL" id="SWFT01000027">
    <property type="protein sequence ID" value="KAA8907132.1"/>
    <property type="molecule type" value="Genomic_DNA"/>
</dbReference>
<keyword evidence="9" id="KW-1185">Reference proteome</keyword>
<evidence type="ECO:0000256" key="6">
    <source>
        <dbReference type="ARBA" id="ARBA00047508"/>
    </source>
</evidence>
<dbReference type="AlphaFoldDB" id="A0A642V3K2"/>
<dbReference type="PANTHER" id="PTHR21225">
    <property type="entry name" value="PHOSPHO-2-DEHYDRO-3-DEOXYHEPTONATE ALDOLASE DAHP SYNTHETASE"/>
    <property type="match status" value="1"/>
</dbReference>
<sequence length="370" mass="41131">MVKSTNQSLSSLYSLATLGSTTHLSTVGSKLDRISDSDGEEEDAYEELLSCDEAEEEEEQYQPPIRFSGEPLIHVPAPDLMQKYMLPIDAKLAEEILNHRHRVSDRIHGKGDLLVVVGPRRIRDPYQAQECSRWIPTMACENIQLCMRTNFSSKYNGTSASFEVGHGLPSTRELLLEMASRLPLVGQTQDLLSHHYFDDIFSMSLVSSSLCESQLHREIASGIQFPVGFACHDDDTLYSEITYNHKLQSCFDSMSASKNPHHFMNITKQGLVAVMGTTGNEDTFVVVNVTKMCFSQIDEILAKVGDRPVMIDVGSLGNAEYESVETKLRHIMSVHPTVAGVIVESGDEYDLPTEAIENTPKLVKALAQMV</sequence>
<dbReference type="Gene3D" id="3.20.20.70">
    <property type="entry name" value="Aldolase class I"/>
    <property type="match status" value="1"/>
</dbReference>
<evidence type="ECO:0000313" key="9">
    <source>
        <dbReference type="Proteomes" id="UP000449547"/>
    </source>
</evidence>
<gene>
    <name evidence="8" type="ORF">DIURU_000816</name>
</gene>
<dbReference type="InterPro" id="IPR013785">
    <property type="entry name" value="Aldolase_TIM"/>
</dbReference>
<dbReference type="Pfam" id="PF00793">
    <property type="entry name" value="DAHP_synth_1"/>
    <property type="match status" value="1"/>
</dbReference>
<dbReference type="SUPFAM" id="SSF51569">
    <property type="entry name" value="Aldolase"/>
    <property type="match status" value="1"/>
</dbReference>
<feature type="domain" description="DAHP synthetase I/KDSA" evidence="7">
    <location>
        <begin position="105"/>
        <end position="345"/>
    </location>
</feature>
<keyword evidence="4" id="KW-0808">Transferase</keyword>
<accession>A0A642V3K2</accession>
<dbReference type="Proteomes" id="UP000449547">
    <property type="component" value="Unassembled WGS sequence"/>
</dbReference>
<name>A0A642V3K2_DIURU</name>
<keyword evidence="5" id="KW-0057">Aromatic amino acid biosynthesis</keyword>
<dbReference type="EC" id="2.5.1.54" evidence="2"/>
<dbReference type="InterPro" id="IPR006219">
    <property type="entry name" value="DAHP_synth_1"/>
</dbReference>
<protein>
    <recommendedName>
        <fullName evidence="2">3-deoxy-7-phosphoheptulonate synthase</fullName>
        <ecNumber evidence="2">2.5.1.54</ecNumber>
    </recommendedName>
</protein>
<evidence type="ECO:0000256" key="3">
    <source>
        <dbReference type="ARBA" id="ARBA00022605"/>
    </source>
</evidence>
<comment type="catalytic activity">
    <reaction evidence="6">
        <text>D-erythrose 4-phosphate + phosphoenolpyruvate + H2O = 7-phospho-2-dehydro-3-deoxy-D-arabino-heptonate + phosphate</text>
        <dbReference type="Rhea" id="RHEA:14717"/>
        <dbReference type="ChEBI" id="CHEBI:15377"/>
        <dbReference type="ChEBI" id="CHEBI:16897"/>
        <dbReference type="ChEBI" id="CHEBI:43474"/>
        <dbReference type="ChEBI" id="CHEBI:58394"/>
        <dbReference type="ChEBI" id="CHEBI:58702"/>
        <dbReference type="EC" id="2.5.1.54"/>
    </reaction>
</comment>
<dbReference type="GO" id="GO:0003849">
    <property type="term" value="F:3-deoxy-7-phosphoheptulonate synthase activity"/>
    <property type="evidence" value="ECO:0007669"/>
    <property type="project" value="UniProtKB-EC"/>
</dbReference>
<dbReference type="InterPro" id="IPR006218">
    <property type="entry name" value="DAHP1/KDSA"/>
</dbReference>
<dbReference type="GeneID" id="54779469"/>
<keyword evidence="3" id="KW-0028">Amino-acid biosynthesis</keyword>
<dbReference type="GO" id="GO:0008652">
    <property type="term" value="P:amino acid biosynthetic process"/>
    <property type="evidence" value="ECO:0007669"/>
    <property type="project" value="UniProtKB-KW"/>
</dbReference>
<dbReference type="RefSeq" id="XP_034014483.1">
    <property type="nucleotide sequence ID" value="XM_034159106.1"/>
</dbReference>
<dbReference type="OrthoDB" id="4020666at2759"/>
<dbReference type="PANTHER" id="PTHR21225:SF18">
    <property type="entry name" value="PHOSPHO-2-DEHYDRO-3-DEOXYHEPTONATE ALDOLASE, PHENYLALANINE-INHIBITED"/>
    <property type="match status" value="1"/>
</dbReference>
<dbReference type="VEuPathDB" id="FungiDB:DIURU_000816"/>
<dbReference type="GO" id="GO:0009073">
    <property type="term" value="P:aromatic amino acid family biosynthetic process"/>
    <property type="evidence" value="ECO:0007669"/>
    <property type="project" value="UniProtKB-KW"/>
</dbReference>
<evidence type="ECO:0000256" key="4">
    <source>
        <dbReference type="ARBA" id="ARBA00022679"/>
    </source>
</evidence>
<evidence type="ECO:0000259" key="7">
    <source>
        <dbReference type="Pfam" id="PF00793"/>
    </source>
</evidence>
<evidence type="ECO:0000256" key="5">
    <source>
        <dbReference type="ARBA" id="ARBA00023141"/>
    </source>
</evidence>
<proteinExistence type="inferred from homology"/>
<reference evidence="8 9" key="1">
    <citation type="submission" date="2019-07" db="EMBL/GenBank/DDBJ databases">
        <title>Genome assembly of two rare yeast pathogens: Diutina rugosa and Trichomonascus ciferrii.</title>
        <authorList>
            <person name="Mixao V."/>
            <person name="Saus E."/>
            <person name="Hansen A."/>
            <person name="Lass-Flor C."/>
            <person name="Gabaldon T."/>
        </authorList>
    </citation>
    <scope>NUCLEOTIDE SEQUENCE [LARGE SCALE GENOMIC DNA]</scope>
    <source>
        <strain evidence="8 9">CBS 613</strain>
    </source>
</reference>
<evidence type="ECO:0000256" key="1">
    <source>
        <dbReference type="ARBA" id="ARBA00007985"/>
    </source>
</evidence>
<evidence type="ECO:0000256" key="2">
    <source>
        <dbReference type="ARBA" id="ARBA00012694"/>
    </source>
</evidence>
<dbReference type="OMA" id="NLTKYNH"/>
<comment type="caution">
    <text evidence="8">The sequence shown here is derived from an EMBL/GenBank/DDBJ whole genome shotgun (WGS) entry which is preliminary data.</text>
</comment>
<dbReference type="GO" id="GO:0005737">
    <property type="term" value="C:cytoplasm"/>
    <property type="evidence" value="ECO:0007669"/>
    <property type="project" value="TreeGrafter"/>
</dbReference>
<organism evidence="8 9">
    <name type="scientific">Diutina rugosa</name>
    <name type="common">Yeast</name>
    <name type="synonym">Candida rugosa</name>
    <dbReference type="NCBI Taxonomy" id="5481"/>
    <lineage>
        <taxon>Eukaryota</taxon>
        <taxon>Fungi</taxon>
        <taxon>Dikarya</taxon>
        <taxon>Ascomycota</taxon>
        <taxon>Saccharomycotina</taxon>
        <taxon>Pichiomycetes</taxon>
        <taxon>Debaryomycetaceae</taxon>
        <taxon>Diutina</taxon>
    </lineage>
</organism>
<comment type="similarity">
    <text evidence="1">Belongs to the class-I DAHP synthase family.</text>
</comment>